<dbReference type="InterPro" id="IPR003661">
    <property type="entry name" value="HisK_dim/P_dom"/>
</dbReference>
<dbReference type="Pfam" id="PF08448">
    <property type="entry name" value="PAS_4"/>
    <property type="match status" value="1"/>
</dbReference>
<dbReference type="SUPFAM" id="SSF55874">
    <property type="entry name" value="ATPase domain of HSP90 chaperone/DNA topoisomerase II/histidine kinase"/>
    <property type="match status" value="1"/>
</dbReference>
<evidence type="ECO:0000313" key="11">
    <source>
        <dbReference type="Proteomes" id="UP000011550"/>
    </source>
</evidence>
<keyword evidence="11" id="KW-1185">Reference proteome</keyword>
<accession>M0IAA3</accession>
<dbReference type="NCBIfam" id="TIGR00229">
    <property type="entry name" value="sensory_box"/>
    <property type="match status" value="3"/>
</dbReference>
<dbReference type="SMART" id="SM00091">
    <property type="entry name" value="PAS"/>
    <property type="match status" value="3"/>
</dbReference>
<dbReference type="PANTHER" id="PTHR43304:SF1">
    <property type="entry name" value="PAC DOMAIN-CONTAINING PROTEIN"/>
    <property type="match status" value="1"/>
</dbReference>
<dbReference type="EC" id="2.7.13.3" evidence="2"/>
<keyword evidence="6" id="KW-0175">Coiled coil</keyword>
<dbReference type="GO" id="GO:0006355">
    <property type="term" value="P:regulation of DNA-templated transcription"/>
    <property type="evidence" value="ECO:0007669"/>
    <property type="project" value="InterPro"/>
</dbReference>
<gene>
    <name evidence="10" type="ORF">C440_12564</name>
</gene>
<dbReference type="InterPro" id="IPR013656">
    <property type="entry name" value="PAS_4"/>
</dbReference>
<name>M0IAA3_9EURY</name>
<dbReference type="InterPro" id="IPR036097">
    <property type="entry name" value="HisK_dim/P_sf"/>
</dbReference>
<evidence type="ECO:0000256" key="4">
    <source>
        <dbReference type="ARBA" id="ARBA00022679"/>
    </source>
</evidence>
<dbReference type="CDD" id="cd00130">
    <property type="entry name" value="PAS"/>
    <property type="match status" value="3"/>
</dbReference>
<feature type="domain" description="PAS" evidence="8">
    <location>
        <begin position="241"/>
        <end position="311"/>
    </location>
</feature>
<dbReference type="STRING" id="662479.C440_12564"/>
<feature type="domain" description="PAC" evidence="9">
    <location>
        <begin position="316"/>
        <end position="366"/>
    </location>
</feature>
<dbReference type="PATRIC" id="fig|662479.7.peg.2544"/>
<feature type="domain" description="PAC" evidence="9">
    <location>
        <begin position="442"/>
        <end position="493"/>
    </location>
</feature>
<evidence type="ECO:0000256" key="5">
    <source>
        <dbReference type="ARBA" id="ARBA00022777"/>
    </source>
</evidence>
<dbReference type="CDD" id="cd00075">
    <property type="entry name" value="HATPase"/>
    <property type="match status" value="1"/>
</dbReference>
<dbReference type="Gene3D" id="3.30.565.10">
    <property type="entry name" value="Histidine kinase-like ATPase, C-terminal domain"/>
    <property type="match status" value="1"/>
</dbReference>
<dbReference type="InterPro" id="IPR035965">
    <property type="entry name" value="PAS-like_dom_sf"/>
</dbReference>
<dbReference type="InterPro" id="IPR013767">
    <property type="entry name" value="PAS_fold"/>
</dbReference>
<dbReference type="SMART" id="SM00387">
    <property type="entry name" value="HATPase_c"/>
    <property type="match status" value="1"/>
</dbReference>
<keyword evidence="4" id="KW-0808">Transferase</keyword>
<dbReference type="InterPro" id="IPR003594">
    <property type="entry name" value="HATPase_dom"/>
</dbReference>
<dbReference type="SUPFAM" id="SSF55781">
    <property type="entry name" value="GAF domain-like"/>
    <property type="match status" value="1"/>
</dbReference>
<evidence type="ECO:0000256" key="6">
    <source>
        <dbReference type="SAM" id="Coils"/>
    </source>
</evidence>
<feature type="domain" description="PAS" evidence="8">
    <location>
        <begin position="124"/>
        <end position="193"/>
    </location>
</feature>
<dbReference type="PRINTS" id="PR00344">
    <property type="entry name" value="BCTRLSENSOR"/>
</dbReference>
<dbReference type="Gene3D" id="3.30.450.40">
    <property type="match status" value="1"/>
</dbReference>
<dbReference type="InterPro" id="IPR004358">
    <property type="entry name" value="Sig_transdc_His_kin-like_C"/>
</dbReference>
<proteinExistence type="predicted"/>
<dbReference type="CDD" id="cd00082">
    <property type="entry name" value="HisKA"/>
    <property type="match status" value="1"/>
</dbReference>
<organism evidence="10 11">
    <name type="scientific">Haloferax mucosum ATCC BAA-1512</name>
    <dbReference type="NCBI Taxonomy" id="662479"/>
    <lineage>
        <taxon>Archaea</taxon>
        <taxon>Methanobacteriati</taxon>
        <taxon>Methanobacteriota</taxon>
        <taxon>Stenosarchaea group</taxon>
        <taxon>Halobacteria</taxon>
        <taxon>Halobacteriales</taxon>
        <taxon>Haloferacaceae</taxon>
        <taxon>Haloferax</taxon>
    </lineage>
</organism>
<feature type="coiled-coil region" evidence="6">
    <location>
        <begin position="638"/>
        <end position="665"/>
    </location>
</feature>
<dbReference type="SMART" id="SM00388">
    <property type="entry name" value="HisKA"/>
    <property type="match status" value="1"/>
</dbReference>
<keyword evidence="3" id="KW-0597">Phosphoprotein</keyword>
<keyword evidence="5" id="KW-0418">Kinase</keyword>
<dbReference type="InterPro" id="IPR001610">
    <property type="entry name" value="PAC"/>
</dbReference>
<dbReference type="SMART" id="SM00065">
    <property type="entry name" value="GAF"/>
    <property type="match status" value="1"/>
</dbReference>
<dbReference type="InterPro" id="IPR013655">
    <property type="entry name" value="PAS_fold_3"/>
</dbReference>
<evidence type="ECO:0000259" key="8">
    <source>
        <dbReference type="PROSITE" id="PS50112"/>
    </source>
</evidence>
<dbReference type="PROSITE" id="PS50113">
    <property type="entry name" value="PAC"/>
    <property type="match status" value="3"/>
</dbReference>
<dbReference type="PROSITE" id="PS50112">
    <property type="entry name" value="PAS"/>
    <property type="match status" value="3"/>
</dbReference>
<dbReference type="PROSITE" id="PS50109">
    <property type="entry name" value="HIS_KIN"/>
    <property type="match status" value="1"/>
</dbReference>
<feature type="domain" description="PAC" evidence="9">
    <location>
        <begin position="197"/>
        <end position="247"/>
    </location>
</feature>
<evidence type="ECO:0000256" key="2">
    <source>
        <dbReference type="ARBA" id="ARBA00012438"/>
    </source>
</evidence>
<dbReference type="SMART" id="SM00086">
    <property type="entry name" value="PAC"/>
    <property type="match status" value="3"/>
</dbReference>
<dbReference type="InterPro" id="IPR005467">
    <property type="entry name" value="His_kinase_dom"/>
</dbReference>
<dbReference type="InterPro" id="IPR003018">
    <property type="entry name" value="GAF"/>
</dbReference>
<dbReference type="Pfam" id="PF13185">
    <property type="entry name" value="GAF_2"/>
    <property type="match status" value="1"/>
</dbReference>
<dbReference type="InterPro" id="IPR000014">
    <property type="entry name" value="PAS"/>
</dbReference>
<dbReference type="PANTHER" id="PTHR43304">
    <property type="entry name" value="PHYTOCHROME-LIKE PROTEIN CPH1"/>
    <property type="match status" value="1"/>
</dbReference>
<dbReference type="Pfam" id="PF08447">
    <property type="entry name" value="PAS_3"/>
    <property type="match status" value="1"/>
</dbReference>
<feature type="domain" description="PAS" evidence="8">
    <location>
        <begin position="363"/>
        <end position="438"/>
    </location>
</feature>
<dbReference type="Gene3D" id="3.30.450.20">
    <property type="entry name" value="PAS domain"/>
    <property type="match status" value="3"/>
</dbReference>
<evidence type="ECO:0000256" key="3">
    <source>
        <dbReference type="ARBA" id="ARBA00022553"/>
    </source>
</evidence>
<evidence type="ECO:0000313" key="10">
    <source>
        <dbReference type="EMBL" id="ELZ92952.1"/>
    </source>
</evidence>
<dbReference type="OrthoDB" id="342253at2157"/>
<reference evidence="10 11" key="1">
    <citation type="journal article" date="2014" name="PLoS Genet.">
        <title>Phylogenetically driven sequencing of extremely halophilic archaea reveals strategies for static and dynamic osmo-response.</title>
        <authorList>
            <person name="Becker E.A."/>
            <person name="Seitzer P.M."/>
            <person name="Tritt A."/>
            <person name="Larsen D."/>
            <person name="Krusor M."/>
            <person name="Yao A.I."/>
            <person name="Wu D."/>
            <person name="Madern D."/>
            <person name="Eisen J.A."/>
            <person name="Darling A.E."/>
            <person name="Facciotti M.T."/>
        </authorList>
    </citation>
    <scope>NUCLEOTIDE SEQUENCE [LARGE SCALE GENOMIC DNA]</scope>
    <source>
        <strain evidence="10 11">ATCC BAA-1512</strain>
    </source>
</reference>
<evidence type="ECO:0000259" key="9">
    <source>
        <dbReference type="PROSITE" id="PS50113"/>
    </source>
</evidence>
<dbReference type="Pfam" id="PF00512">
    <property type="entry name" value="HisKA"/>
    <property type="match status" value="1"/>
</dbReference>
<dbReference type="GO" id="GO:0000155">
    <property type="term" value="F:phosphorelay sensor kinase activity"/>
    <property type="evidence" value="ECO:0007669"/>
    <property type="project" value="InterPro"/>
</dbReference>
<feature type="domain" description="Histidine kinase" evidence="7">
    <location>
        <begin position="665"/>
        <end position="862"/>
    </location>
</feature>
<dbReference type="InterPro" id="IPR029016">
    <property type="entry name" value="GAF-like_dom_sf"/>
</dbReference>
<dbReference type="AlphaFoldDB" id="M0IAA3"/>
<dbReference type="EMBL" id="AOLN01000017">
    <property type="protein sequence ID" value="ELZ92952.1"/>
    <property type="molecule type" value="Genomic_DNA"/>
</dbReference>
<protein>
    <recommendedName>
        <fullName evidence="2">histidine kinase</fullName>
        <ecNumber evidence="2">2.7.13.3</ecNumber>
    </recommendedName>
</protein>
<sequence length="862" mass="95501">MGDFRVLCIDEGTSNLAEAIERRGFSVDIYSTDDAPFEMLDESVDGIIVGGDIDVELVSHVRDHLGVVPIFFLVDGEPEADVSTSENGAIAVEWPATDAECNALAARVERAVEFSQWVAASRDSESLYRTVVEQSHDAIFIAQDGGFRFWNRRLTDLTGLTDDELADCTLLDVIHPDDREKVSEISEMRRRGDDAPVSYDVRIVDTDGDVHECSANVKDIVYHDSYGILVTVRDVTERRATEAQFRALVELARDIVTLIGSDGRIKYQSPSIEDILGFGQEELVGTHISEHIHPDDWGTVEDAFQASIRTGTDTQEPIRYRHRDADGAWRWLESTGSNQTDTSVDGFVVTTRDVTEQRNYEQQLQRHESIVESIRQGAYVFDHEGILRYANGAAVERTSVPRERLVGHHISDVREMTLLDDEQCARLETALDAVLRGESDGERFELEPLDSDAGTVVEFAISPIIGDDGEITGAVGISTDITERKRYEKQLNALHVSTRELTAATSREQVATVVCDAADGVLNYNISGVLLYDEATDSLVPTAFTAEAREIFGEVPPLPRGTGFSWEVFERGEPHLYTDFEAHPYRYEPVEELKEELVVPIPDHGVFFVGSRDEGALADQRLMLAKVLASNTRAALDRVEREQLLRQRERELARQNEQLESFASAVSHDLQNPLNVAMGYLELAQERYDSDELARVEEAHDRMEDIIQDVLALARSGQTVDEVETLSLKRVASEAWNTVATDAPDATLEFDGETEIAAHHGRLRQLFENLLSNAIRHGGDDVTIRVGVLEDAPGFYVEDDGPGIPSDEQSHVFEAGYTTSAEGTGFGLSVVMGVVNAHGWAIQLAETDGGGVRFEVTTDGTR</sequence>
<evidence type="ECO:0000259" key="7">
    <source>
        <dbReference type="PROSITE" id="PS50109"/>
    </source>
</evidence>
<dbReference type="RefSeq" id="WP_008320839.1">
    <property type="nucleotide sequence ID" value="NZ_AOLN01000017.1"/>
</dbReference>
<dbReference type="Pfam" id="PF00989">
    <property type="entry name" value="PAS"/>
    <property type="match status" value="1"/>
</dbReference>
<dbReference type="Proteomes" id="UP000011550">
    <property type="component" value="Unassembled WGS sequence"/>
</dbReference>
<dbReference type="InterPro" id="IPR000700">
    <property type="entry name" value="PAS-assoc_C"/>
</dbReference>
<comment type="catalytic activity">
    <reaction evidence="1">
        <text>ATP + protein L-histidine = ADP + protein N-phospho-L-histidine.</text>
        <dbReference type="EC" id="2.7.13.3"/>
    </reaction>
</comment>
<dbReference type="Gene3D" id="1.10.287.130">
    <property type="match status" value="1"/>
</dbReference>
<dbReference type="SUPFAM" id="SSF47384">
    <property type="entry name" value="Homodimeric domain of signal transducing histidine kinase"/>
    <property type="match status" value="1"/>
</dbReference>
<evidence type="ECO:0000256" key="1">
    <source>
        <dbReference type="ARBA" id="ARBA00000085"/>
    </source>
</evidence>
<dbReference type="InterPro" id="IPR036890">
    <property type="entry name" value="HATPase_C_sf"/>
</dbReference>
<dbReference type="SUPFAM" id="SSF55785">
    <property type="entry name" value="PYP-like sensor domain (PAS domain)"/>
    <property type="match status" value="3"/>
</dbReference>
<dbReference type="Pfam" id="PF02518">
    <property type="entry name" value="HATPase_c"/>
    <property type="match status" value="1"/>
</dbReference>
<comment type="caution">
    <text evidence="10">The sequence shown here is derived from an EMBL/GenBank/DDBJ whole genome shotgun (WGS) entry which is preliminary data.</text>
</comment>
<dbReference type="InterPro" id="IPR052162">
    <property type="entry name" value="Sensor_kinase/Photoreceptor"/>
</dbReference>